<feature type="domain" description="Fibronectin type-III" evidence="2">
    <location>
        <begin position="263"/>
        <end position="363"/>
    </location>
</feature>
<dbReference type="AlphaFoldDB" id="A0A1D2MY93"/>
<dbReference type="PANTHER" id="PTHR46708">
    <property type="entry name" value="TENASCIN"/>
    <property type="match status" value="1"/>
</dbReference>
<keyword evidence="4" id="KW-1185">Reference proteome</keyword>
<feature type="domain" description="Fibronectin type-III" evidence="2">
    <location>
        <begin position="48"/>
        <end position="138"/>
    </location>
</feature>
<dbReference type="Gene3D" id="2.60.40.10">
    <property type="entry name" value="Immunoglobulins"/>
    <property type="match status" value="5"/>
</dbReference>
<dbReference type="CDD" id="cd00063">
    <property type="entry name" value="FN3"/>
    <property type="match status" value="5"/>
</dbReference>
<dbReference type="InterPro" id="IPR050991">
    <property type="entry name" value="ECM_Regulatory_Proteins"/>
</dbReference>
<organism evidence="3 4">
    <name type="scientific">Orchesella cincta</name>
    <name type="common">Springtail</name>
    <name type="synonym">Podura cincta</name>
    <dbReference type="NCBI Taxonomy" id="48709"/>
    <lineage>
        <taxon>Eukaryota</taxon>
        <taxon>Metazoa</taxon>
        <taxon>Ecdysozoa</taxon>
        <taxon>Arthropoda</taxon>
        <taxon>Hexapoda</taxon>
        <taxon>Collembola</taxon>
        <taxon>Entomobryomorpha</taxon>
        <taxon>Entomobryoidea</taxon>
        <taxon>Orchesellidae</taxon>
        <taxon>Orchesellinae</taxon>
        <taxon>Orchesella</taxon>
    </lineage>
</organism>
<dbReference type="InterPro" id="IPR013783">
    <property type="entry name" value="Ig-like_fold"/>
</dbReference>
<sequence length="572" mass="64052">VKGNELVVSNTIRNDSGFYQCEVIADDRVYAVGTARLLVNNSREAPDAPTNVECVEKHPTALTVSWKQPSNFKDIHAFSVHYMPLLGAETQRVVARDVSSVDLSSLSPHTNYSIYVRSYSKKSASAQSTLVVCETTEDVPLNKPPIINMERFGPPSQARIFWRPLTNKEARGKIILYKLQWRSVDGEFSNVRYIDGESVEFLITDLDPDQDYELRLIPSTSMGWPTRKDSMPWTPVIVSNLANRNSTNYNQTHSITFDEYFAAPSMHLTVLNSTSALVNWSEPPRPKEISVKGFRITYSTKSERVNDVVFFGPITVYDDNAREHLFTNLVPGATYEFYLQTWGTGWESSLASKFISTLTDSEDGQSVNSGEGMLPLVAGLQVHPISATEVRLKWDQPIINSTDGYFYIVKYNKVDTIEIYILSSTRESVEINGLSPYTSYEFVVQLALKDGRVGPYSQKIESRTLPGIPGVPINLHWRVLNKTIVEVEWKPPSSPNGMITKYWVEFKLNTTAASSQNASSSSSSSGGVVIPHLQRLLLLPRPLLRMGVGQSSRPAILQSSSMSYNLMRFMPS</sequence>
<proteinExistence type="predicted"/>
<dbReference type="STRING" id="48709.A0A1D2MY93"/>
<comment type="caution">
    <text evidence="3">The sequence shown here is derived from an EMBL/GenBank/DDBJ whole genome shotgun (WGS) entry which is preliminary data.</text>
</comment>
<evidence type="ECO:0000259" key="2">
    <source>
        <dbReference type="PROSITE" id="PS50853"/>
    </source>
</evidence>
<feature type="non-terminal residue" evidence="3">
    <location>
        <position position="1"/>
    </location>
</feature>
<feature type="non-terminal residue" evidence="3">
    <location>
        <position position="572"/>
    </location>
</feature>
<dbReference type="Proteomes" id="UP000094527">
    <property type="component" value="Unassembled WGS sequence"/>
</dbReference>
<dbReference type="OrthoDB" id="438268at2759"/>
<reference evidence="3 4" key="1">
    <citation type="journal article" date="2016" name="Genome Biol. Evol.">
        <title>Gene Family Evolution Reflects Adaptation to Soil Environmental Stressors in the Genome of the Collembolan Orchesella cincta.</title>
        <authorList>
            <person name="Faddeeva-Vakhrusheva A."/>
            <person name="Derks M.F."/>
            <person name="Anvar S.Y."/>
            <person name="Agamennone V."/>
            <person name="Suring W."/>
            <person name="Smit S."/>
            <person name="van Straalen N.M."/>
            <person name="Roelofs D."/>
        </authorList>
    </citation>
    <scope>NUCLEOTIDE SEQUENCE [LARGE SCALE GENOMIC DNA]</scope>
    <source>
        <tissue evidence="3">Mixed pool</tissue>
    </source>
</reference>
<dbReference type="EMBL" id="LJIJ01000389">
    <property type="protein sequence ID" value="ODM98023.1"/>
    <property type="molecule type" value="Genomic_DNA"/>
</dbReference>
<accession>A0A1D2MY93</accession>
<name>A0A1D2MY93_ORCCI</name>
<dbReference type="InterPro" id="IPR036116">
    <property type="entry name" value="FN3_sf"/>
</dbReference>
<evidence type="ECO:0000313" key="4">
    <source>
        <dbReference type="Proteomes" id="UP000094527"/>
    </source>
</evidence>
<dbReference type="PROSITE" id="PS50853">
    <property type="entry name" value="FN3"/>
    <property type="match status" value="5"/>
</dbReference>
<feature type="domain" description="Fibronectin type-III" evidence="2">
    <location>
        <begin position="376"/>
        <end position="467"/>
    </location>
</feature>
<dbReference type="OMA" id="SEWIRIQ"/>
<protein>
    <submittedName>
        <fullName evidence="3">Protogenin B</fullName>
    </submittedName>
</protein>
<dbReference type="SMART" id="SM00060">
    <property type="entry name" value="FN3"/>
    <property type="match status" value="5"/>
</dbReference>
<dbReference type="PANTHER" id="PTHR46708:SF2">
    <property type="entry name" value="FIBRONECTIN TYPE-III DOMAIN-CONTAINING PROTEIN"/>
    <property type="match status" value="1"/>
</dbReference>
<dbReference type="SUPFAM" id="SSF49265">
    <property type="entry name" value="Fibronectin type III"/>
    <property type="match status" value="3"/>
</dbReference>
<dbReference type="InterPro" id="IPR003961">
    <property type="entry name" value="FN3_dom"/>
</dbReference>
<evidence type="ECO:0000256" key="1">
    <source>
        <dbReference type="ARBA" id="ARBA00022737"/>
    </source>
</evidence>
<keyword evidence="1" id="KW-0677">Repeat</keyword>
<dbReference type="Pfam" id="PF00041">
    <property type="entry name" value="fn3"/>
    <property type="match status" value="3"/>
</dbReference>
<gene>
    <name evidence="3" type="ORF">Ocin01_08657</name>
</gene>
<feature type="domain" description="Fibronectin type-III" evidence="2">
    <location>
        <begin position="143"/>
        <end position="244"/>
    </location>
</feature>
<feature type="domain" description="Fibronectin type-III" evidence="2">
    <location>
        <begin position="471"/>
        <end position="562"/>
    </location>
</feature>
<evidence type="ECO:0000313" key="3">
    <source>
        <dbReference type="EMBL" id="ODM98023.1"/>
    </source>
</evidence>